<dbReference type="OrthoDB" id="345669at2759"/>
<feature type="compositionally biased region" description="Low complexity" evidence="1">
    <location>
        <begin position="25"/>
        <end position="43"/>
    </location>
</feature>
<name>U6JUD2_9EIME</name>
<sequence>MSFAGLSGFDGSSAPPYGQGAPAQGSLGAPGDPGASGAPGEVRGVADFFGGGAAPGFGGGKQRSAQPQLFIFAPQGSLGAPGDPGASGAPGEVREDYFGGGGFLQTGNFLTQAQQPSGPQLSLIPVKIAHVYKAWMQDPSSLQVSYFPSAHVYKAWMQDPSSLQVSYFPSGPLLHLVKLIGVVDVPSREALEAALQSARIQFTLDDFTGRIECEYTVGDELTEYRQNQILDALCCGGLVTIFGSINLLGKSEPSLRVHAIRQTQTAADLIYHESACQAAYLRLKYPNEELDNAAAAGQQQPLQQQQQAQPFGVPQRIQGASHSAQAAFPFG</sequence>
<gene>
    <name evidence="2" type="ORF">EMH_0029230</name>
</gene>
<evidence type="ECO:0000313" key="3">
    <source>
        <dbReference type="Proteomes" id="UP000030744"/>
    </source>
</evidence>
<feature type="compositionally biased region" description="Low complexity" evidence="1">
    <location>
        <begin position="295"/>
        <end position="309"/>
    </location>
</feature>
<dbReference type="GeneID" id="25377763"/>
<dbReference type="Proteomes" id="UP000030744">
    <property type="component" value="Unassembled WGS sequence"/>
</dbReference>
<dbReference type="VEuPathDB" id="ToxoDB:EMH_0029230"/>
<dbReference type="InterPro" id="IPR012340">
    <property type="entry name" value="NA-bd_OB-fold"/>
</dbReference>
<feature type="region of interest" description="Disordered" evidence="1">
    <location>
        <begin position="295"/>
        <end position="331"/>
    </location>
</feature>
<reference evidence="2" key="1">
    <citation type="submission" date="2013-10" db="EMBL/GenBank/DDBJ databases">
        <title>Genomic analysis of the causative agents of coccidiosis in chickens.</title>
        <authorList>
            <person name="Reid A.J."/>
            <person name="Blake D."/>
            <person name="Billington K."/>
            <person name="Browne H."/>
            <person name="Dunn M."/>
            <person name="Hung S."/>
            <person name="Kawahara F."/>
            <person name="Miranda-Saavedra D."/>
            <person name="Mourier T."/>
            <person name="Nagra H."/>
            <person name="Otto T.D."/>
            <person name="Rawlings N."/>
            <person name="Sanchez A."/>
            <person name="Sanders M."/>
            <person name="Subramaniam C."/>
            <person name="Tay Y."/>
            <person name="Dear P."/>
            <person name="Doerig C."/>
            <person name="Gruber A."/>
            <person name="Parkinson J."/>
            <person name="Shirley M."/>
            <person name="Wan K.L."/>
            <person name="Berriman M."/>
            <person name="Tomley F."/>
            <person name="Pain A."/>
        </authorList>
    </citation>
    <scope>NUCLEOTIDE SEQUENCE [LARGE SCALE GENOMIC DNA]</scope>
    <source>
        <strain evidence="2">Houghton</strain>
    </source>
</reference>
<evidence type="ECO:0000313" key="2">
    <source>
        <dbReference type="EMBL" id="CDJ27138.1"/>
    </source>
</evidence>
<dbReference type="EMBL" id="HG678965">
    <property type="protein sequence ID" value="CDJ27138.1"/>
    <property type="molecule type" value="Genomic_DNA"/>
</dbReference>
<proteinExistence type="predicted"/>
<dbReference type="Gene3D" id="2.40.50.140">
    <property type="entry name" value="Nucleic acid-binding proteins"/>
    <property type="match status" value="1"/>
</dbReference>
<accession>U6JUD2</accession>
<keyword evidence="3" id="KW-1185">Reference proteome</keyword>
<reference evidence="2" key="2">
    <citation type="submission" date="2013-10" db="EMBL/GenBank/DDBJ databases">
        <authorList>
            <person name="Aslett M."/>
        </authorList>
    </citation>
    <scope>NUCLEOTIDE SEQUENCE [LARGE SCALE GENOMIC DNA]</scope>
    <source>
        <strain evidence="2">Houghton</strain>
    </source>
</reference>
<organism evidence="2 3">
    <name type="scientific">Eimeria mitis</name>
    <dbReference type="NCBI Taxonomy" id="44415"/>
    <lineage>
        <taxon>Eukaryota</taxon>
        <taxon>Sar</taxon>
        <taxon>Alveolata</taxon>
        <taxon>Apicomplexa</taxon>
        <taxon>Conoidasida</taxon>
        <taxon>Coccidia</taxon>
        <taxon>Eucoccidiorida</taxon>
        <taxon>Eimeriorina</taxon>
        <taxon>Eimeriidae</taxon>
        <taxon>Eimeria</taxon>
    </lineage>
</organism>
<evidence type="ECO:0000256" key="1">
    <source>
        <dbReference type="SAM" id="MobiDB-lite"/>
    </source>
</evidence>
<feature type="region of interest" description="Disordered" evidence="1">
    <location>
        <begin position="1"/>
        <end position="43"/>
    </location>
</feature>
<dbReference type="AlphaFoldDB" id="U6JUD2"/>
<dbReference type="RefSeq" id="XP_013349716.1">
    <property type="nucleotide sequence ID" value="XM_013494262.1"/>
</dbReference>
<protein>
    <submittedName>
        <fullName evidence="2">Replication protein A2, putative</fullName>
    </submittedName>
</protein>